<dbReference type="PANTHER" id="PTHR24220:SF689">
    <property type="entry name" value="LIPOPROTEIN-RELEASING SYSTEM ATP-BINDING PROTEIN LOLD"/>
    <property type="match status" value="1"/>
</dbReference>
<comment type="caution">
    <text evidence="6">The sequence shown here is derived from an EMBL/GenBank/DDBJ whole genome shotgun (WGS) entry which is preliminary data.</text>
</comment>
<evidence type="ECO:0000259" key="5">
    <source>
        <dbReference type="PROSITE" id="PS50893"/>
    </source>
</evidence>
<dbReference type="PANTHER" id="PTHR24220">
    <property type="entry name" value="IMPORT ATP-BINDING PROTEIN"/>
    <property type="match status" value="1"/>
</dbReference>
<dbReference type="GO" id="GO:0098796">
    <property type="term" value="C:membrane protein complex"/>
    <property type="evidence" value="ECO:0007669"/>
    <property type="project" value="UniProtKB-ARBA"/>
</dbReference>
<dbReference type="SUPFAM" id="SSF52540">
    <property type="entry name" value="P-loop containing nucleoside triphosphate hydrolases"/>
    <property type="match status" value="1"/>
</dbReference>
<protein>
    <submittedName>
        <fullName evidence="6">Lipoprotein-releasing system ATP-binding protein LolD</fullName>
    </submittedName>
</protein>
<dbReference type="InterPro" id="IPR017871">
    <property type="entry name" value="ABC_transporter-like_CS"/>
</dbReference>
<dbReference type="InterPro" id="IPR027417">
    <property type="entry name" value="P-loop_NTPase"/>
</dbReference>
<dbReference type="Pfam" id="PF00005">
    <property type="entry name" value="ABC_tran"/>
    <property type="match status" value="1"/>
</dbReference>
<keyword evidence="6" id="KW-0449">Lipoprotein</keyword>
<reference evidence="6 7" key="1">
    <citation type="submission" date="2017-07" db="EMBL/GenBank/DDBJ databases">
        <title>Recovery of genomes from metagenomes via a dereplication, aggregation, and scoring strategy.</title>
        <authorList>
            <person name="Sieber C.M."/>
            <person name="Probst A.J."/>
            <person name="Sharrar A."/>
            <person name="Thomas B.C."/>
            <person name="Hess M."/>
            <person name="Tringe S.G."/>
            <person name="Banfield J.F."/>
        </authorList>
    </citation>
    <scope>NUCLEOTIDE SEQUENCE [LARGE SCALE GENOMIC DNA]</scope>
    <source>
        <strain evidence="6">JGI_Cruoil_03_44_89</strain>
    </source>
</reference>
<evidence type="ECO:0000256" key="4">
    <source>
        <dbReference type="ARBA" id="ARBA00022840"/>
    </source>
</evidence>
<dbReference type="InterPro" id="IPR015854">
    <property type="entry name" value="ABC_transpr_LolD-like"/>
</dbReference>
<evidence type="ECO:0000256" key="1">
    <source>
        <dbReference type="ARBA" id="ARBA00005417"/>
    </source>
</evidence>
<keyword evidence="4 6" id="KW-0067">ATP-binding</keyword>
<evidence type="ECO:0000256" key="3">
    <source>
        <dbReference type="ARBA" id="ARBA00022741"/>
    </source>
</evidence>
<dbReference type="Proteomes" id="UP000215215">
    <property type="component" value="Unassembled WGS sequence"/>
</dbReference>
<dbReference type="InterPro" id="IPR003593">
    <property type="entry name" value="AAA+_ATPase"/>
</dbReference>
<evidence type="ECO:0000313" key="7">
    <source>
        <dbReference type="Proteomes" id="UP000215215"/>
    </source>
</evidence>
<evidence type="ECO:0000256" key="2">
    <source>
        <dbReference type="ARBA" id="ARBA00022448"/>
    </source>
</evidence>
<dbReference type="FunFam" id="3.40.50.300:FF:000032">
    <property type="entry name" value="Export ABC transporter ATP-binding protein"/>
    <property type="match status" value="1"/>
</dbReference>
<dbReference type="PROSITE" id="PS00211">
    <property type="entry name" value="ABC_TRANSPORTER_1"/>
    <property type="match status" value="1"/>
</dbReference>
<dbReference type="GO" id="GO:0005886">
    <property type="term" value="C:plasma membrane"/>
    <property type="evidence" value="ECO:0007669"/>
    <property type="project" value="TreeGrafter"/>
</dbReference>
<dbReference type="InterPro" id="IPR003439">
    <property type="entry name" value="ABC_transporter-like_ATP-bd"/>
</dbReference>
<evidence type="ECO:0000313" key="6">
    <source>
        <dbReference type="EMBL" id="OYD15658.1"/>
    </source>
</evidence>
<dbReference type="AlphaFoldDB" id="A0A235BTK6"/>
<dbReference type="SMART" id="SM00382">
    <property type="entry name" value="AAA"/>
    <property type="match status" value="1"/>
</dbReference>
<name>A0A235BTK6_UNCW3</name>
<dbReference type="GO" id="GO:0016887">
    <property type="term" value="F:ATP hydrolysis activity"/>
    <property type="evidence" value="ECO:0007669"/>
    <property type="project" value="InterPro"/>
</dbReference>
<feature type="domain" description="ABC transporter" evidence="5">
    <location>
        <begin position="5"/>
        <end position="223"/>
    </location>
</feature>
<dbReference type="InterPro" id="IPR017911">
    <property type="entry name" value="MacB-like_ATP-bd"/>
</dbReference>
<dbReference type="PROSITE" id="PS50893">
    <property type="entry name" value="ABC_TRANSPORTER_2"/>
    <property type="match status" value="1"/>
</dbReference>
<keyword evidence="2" id="KW-0813">Transport</keyword>
<keyword evidence="3" id="KW-0547">Nucleotide-binding</keyword>
<organism evidence="6 7">
    <name type="scientific">candidate division WOR-3 bacterium JGI_Cruoil_03_44_89</name>
    <dbReference type="NCBI Taxonomy" id="1973748"/>
    <lineage>
        <taxon>Bacteria</taxon>
        <taxon>Bacteria division WOR-3</taxon>
    </lineage>
</organism>
<dbReference type="GO" id="GO:0022857">
    <property type="term" value="F:transmembrane transporter activity"/>
    <property type="evidence" value="ECO:0007669"/>
    <property type="project" value="TreeGrafter"/>
</dbReference>
<gene>
    <name evidence="6" type="ORF">CH333_05250</name>
</gene>
<proteinExistence type="inferred from homology"/>
<dbReference type="CDD" id="cd03255">
    <property type="entry name" value="ABC_MJ0796_LolCDE_FtsE"/>
    <property type="match status" value="1"/>
</dbReference>
<dbReference type="GO" id="GO:0005524">
    <property type="term" value="F:ATP binding"/>
    <property type="evidence" value="ECO:0007669"/>
    <property type="project" value="UniProtKB-KW"/>
</dbReference>
<dbReference type="EMBL" id="NOZQ01000108">
    <property type="protein sequence ID" value="OYD15658.1"/>
    <property type="molecule type" value="Genomic_DNA"/>
</dbReference>
<dbReference type="Gene3D" id="3.40.50.300">
    <property type="entry name" value="P-loop containing nucleotide triphosphate hydrolases"/>
    <property type="match status" value="1"/>
</dbReference>
<sequence>MGFVLEARSLYKNYKEDSGELVVLRDVSLSVNRGEIVVIVGPSGSGKSTLLYILGGLLRPTSGEVFIDGENLFDHRDRELAVIRNKKIGFIFQFHHLLPEFTALENVAMPLWIRGENRIERAKEILELVSVAHRKGHLPSQLSGGERQRVAVARALANDPSIVLADEPSGNLDRELSSSLHNLIKRIAIETKRTFVIVTHKESMKEIAGRVFKLTDGRLEPER</sequence>
<accession>A0A235BTK6</accession>
<comment type="similarity">
    <text evidence="1">Belongs to the ABC transporter superfamily.</text>
</comment>